<dbReference type="Proteomes" id="UP000825051">
    <property type="component" value="Chromosome"/>
</dbReference>
<dbReference type="InterPro" id="IPR005144">
    <property type="entry name" value="ATP-cone_dom"/>
</dbReference>
<dbReference type="Pfam" id="PF03477">
    <property type="entry name" value="ATP-cone"/>
    <property type="match status" value="1"/>
</dbReference>
<evidence type="ECO:0000256" key="3">
    <source>
        <dbReference type="ARBA" id="ARBA00022741"/>
    </source>
</evidence>
<comment type="cofactor">
    <cofactor evidence="1">
        <name>adenosylcob(III)alamin</name>
        <dbReference type="ChEBI" id="CHEBI:18408"/>
    </cofactor>
</comment>
<accession>A0A8F9TW64</accession>
<dbReference type="EMBL" id="CP080507">
    <property type="protein sequence ID" value="QYM78873.1"/>
    <property type="molecule type" value="Genomic_DNA"/>
</dbReference>
<keyword evidence="6" id="KW-0170">Cobalt</keyword>
<evidence type="ECO:0000256" key="4">
    <source>
        <dbReference type="ARBA" id="ARBA00022840"/>
    </source>
</evidence>
<dbReference type="KEGG" id="ole:K0B96_16450"/>
<evidence type="ECO:0000256" key="6">
    <source>
        <dbReference type="ARBA" id="ARBA00023285"/>
    </source>
</evidence>
<keyword evidence="10" id="KW-1185">Reference proteome</keyword>
<dbReference type="PANTHER" id="PTHR43371">
    <property type="entry name" value="VITAMIN B12-DEPENDENT RIBONUCLEOTIDE REDUCTASE"/>
    <property type="match status" value="1"/>
</dbReference>
<evidence type="ECO:0000256" key="5">
    <source>
        <dbReference type="ARBA" id="ARBA00023002"/>
    </source>
</evidence>
<gene>
    <name evidence="9" type="ORF">K0B96_16450</name>
</gene>
<organism evidence="9 10">
    <name type="scientific">Horticoccus luteus</name>
    <dbReference type="NCBI Taxonomy" id="2862869"/>
    <lineage>
        <taxon>Bacteria</taxon>
        <taxon>Pseudomonadati</taxon>
        <taxon>Verrucomicrobiota</taxon>
        <taxon>Opitutia</taxon>
        <taxon>Opitutales</taxon>
        <taxon>Opitutaceae</taxon>
        <taxon>Horticoccus</taxon>
    </lineage>
</organism>
<evidence type="ECO:0000256" key="2">
    <source>
        <dbReference type="ARBA" id="ARBA00022628"/>
    </source>
</evidence>
<proteinExistence type="predicted"/>
<reference evidence="9" key="1">
    <citation type="submission" date="2021-08" db="EMBL/GenBank/DDBJ databases">
        <title>Genome of a novel bacterium of the phylum Verrucomicrobia, Oleiharenicola sp. KSB-15.</title>
        <authorList>
            <person name="Chung J.-H."/>
            <person name="Ahn J.-H."/>
            <person name="Yoon Y."/>
            <person name="Kim D.-Y."/>
            <person name="An S.-H."/>
            <person name="Park I."/>
            <person name="Yeon J."/>
        </authorList>
    </citation>
    <scope>NUCLEOTIDE SEQUENCE</scope>
    <source>
        <strain evidence="9">KSB-15</strain>
    </source>
</reference>
<evidence type="ECO:0000256" key="7">
    <source>
        <dbReference type="PROSITE-ProRule" id="PRU00492"/>
    </source>
</evidence>
<sequence length="825" mass="91151">MTTATAFPRSSNRIFNTLNVPSAHLVAKRDGSTVAWDTGKVARAIALAFYDVAHGGATNPHRDEVGARYGLDVATFGRAHTIAGRVEHMAELFYRAGRRPSIEQIQDLVEKAIAAEGEWEVARSYIVYRERQRQHRLKAHGENGLSDYIAMAKYARYRPDLGRREIFPEAVARVAEMHRNFFAGRIDEPVIARMENLPAEDAARLAEWLTNGSLGAAIGHAFAAVAEKRVLPSMRSLQFGGAAVLDNHARLFNCSFSLVDRVEFFREYFFLLLAGTGCGFSVQRHHVDLLPALPVRGEEMELTVRHHDVGDTIEGWADALHELFRSHLDGYKAEFNYAQIRPRGAPLVTAGGKAPGHLPLKNALNRVDAILTAAAGRKLRPIEVYDICMFVARAVLSGGIRRSATICLFSPDDEEMMTAKTGNWFEHNPQRSASNNSAVVPRKSEDATQFRRLFNAQKEFGEPGFYFSDHPDHGCNPCCEIGLHPVIEGPLGETDAADMRRLGYTGPVDGSVRLSGWQMCNLSTINGAALRSADDFYVACIHAAVIGTLQAAYTDMPYLGPVTRWLNEHDALLGVSICGFMDNPEILFDPAVLERGASLCRAANAAVAATLGIKPAARVTCVKPEGTASLLLGAASGIHPHHARHYFRRVQANRHDSIFRHFKAANPHLTERSVYRPDTDDVLTFAVEAPEHAILREEVDAVGFLRFVELVQRHWVRAGGAPVTRSPGLHHNVSNTCTVKPDEWEDVADFIWEHRESFTGVALLAEDGDKRYAQAPREAVATEEDILKWNRLSYRPVDYTTLREHTDETALKETAACAGGACELT</sequence>
<keyword evidence="2" id="KW-0846">Cobalamin</keyword>
<name>A0A8F9TW64_9BACT</name>
<dbReference type="Gene3D" id="3.20.70.20">
    <property type="match status" value="2"/>
</dbReference>
<evidence type="ECO:0000313" key="9">
    <source>
        <dbReference type="EMBL" id="QYM78873.1"/>
    </source>
</evidence>
<evidence type="ECO:0000256" key="1">
    <source>
        <dbReference type="ARBA" id="ARBA00001922"/>
    </source>
</evidence>
<keyword evidence="4 7" id="KW-0067">ATP-binding</keyword>
<dbReference type="PROSITE" id="PS51161">
    <property type="entry name" value="ATP_CONE"/>
    <property type="match status" value="1"/>
</dbReference>
<dbReference type="AlphaFoldDB" id="A0A8F9TW64"/>
<feature type="domain" description="ATP-cone" evidence="8">
    <location>
        <begin position="24"/>
        <end position="136"/>
    </location>
</feature>
<dbReference type="InterPro" id="IPR050862">
    <property type="entry name" value="RdRp_reductase_class-2"/>
</dbReference>
<dbReference type="RefSeq" id="WP_220162005.1">
    <property type="nucleotide sequence ID" value="NZ_CP080507.1"/>
</dbReference>
<protein>
    <submittedName>
        <fullName evidence="9">Recombinase</fullName>
    </submittedName>
</protein>
<dbReference type="PANTHER" id="PTHR43371:SF1">
    <property type="entry name" value="RIBONUCLEOSIDE-DIPHOSPHATE REDUCTASE"/>
    <property type="match status" value="1"/>
</dbReference>
<evidence type="ECO:0000259" key="8">
    <source>
        <dbReference type="PROSITE" id="PS51161"/>
    </source>
</evidence>
<keyword evidence="3 7" id="KW-0547">Nucleotide-binding</keyword>
<evidence type="ECO:0000313" key="10">
    <source>
        <dbReference type="Proteomes" id="UP000825051"/>
    </source>
</evidence>
<dbReference type="SUPFAM" id="SSF51998">
    <property type="entry name" value="PFL-like glycyl radical enzymes"/>
    <property type="match status" value="1"/>
</dbReference>
<dbReference type="GO" id="GO:0005524">
    <property type="term" value="F:ATP binding"/>
    <property type="evidence" value="ECO:0007669"/>
    <property type="project" value="UniProtKB-UniRule"/>
</dbReference>
<dbReference type="GO" id="GO:0031419">
    <property type="term" value="F:cobalamin binding"/>
    <property type="evidence" value="ECO:0007669"/>
    <property type="project" value="UniProtKB-KW"/>
</dbReference>
<dbReference type="GO" id="GO:0004748">
    <property type="term" value="F:ribonucleoside-diphosphate reductase activity, thioredoxin disulfide as acceptor"/>
    <property type="evidence" value="ECO:0007669"/>
    <property type="project" value="TreeGrafter"/>
</dbReference>
<keyword evidence="5" id="KW-0560">Oxidoreductase</keyword>